<dbReference type="EMBL" id="JBHUCM010000027">
    <property type="protein sequence ID" value="MFD1541383.1"/>
    <property type="molecule type" value="Genomic_DNA"/>
</dbReference>
<reference evidence="3" key="1">
    <citation type="journal article" date="2019" name="Int. J. Syst. Evol. Microbiol.">
        <title>The Global Catalogue of Microorganisms (GCM) 10K type strain sequencing project: providing services to taxonomists for standard genome sequencing and annotation.</title>
        <authorList>
            <consortium name="The Broad Institute Genomics Platform"/>
            <consortium name="The Broad Institute Genome Sequencing Center for Infectious Disease"/>
            <person name="Wu L."/>
            <person name="Ma J."/>
        </authorList>
    </citation>
    <scope>NUCLEOTIDE SEQUENCE [LARGE SCALE GENOMIC DNA]</scope>
    <source>
        <strain evidence="3">CGMCC 1.15399</strain>
    </source>
</reference>
<dbReference type="Proteomes" id="UP001597097">
    <property type="component" value="Unassembled WGS sequence"/>
</dbReference>
<evidence type="ECO:0000313" key="2">
    <source>
        <dbReference type="EMBL" id="MFD1541383.1"/>
    </source>
</evidence>
<evidence type="ECO:0000313" key="3">
    <source>
        <dbReference type="Proteomes" id="UP001597097"/>
    </source>
</evidence>
<dbReference type="RefSeq" id="WP_219537454.1">
    <property type="nucleotide sequence ID" value="NZ_JAHKRM010000038.1"/>
</dbReference>
<sequence length="87" mass="9651">MADKGITTIGRCYGCKRTFGYDPERVTMFLVDPDTALPPNMTPQGTTREPTPEALARSRHVPVCPDCVRRAERARQDDGSTWPRGTA</sequence>
<comment type="caution">
    <text evidence="2">The sequence shown here is derived from an EMBL/GenBank/DDBJ whole genome shotgun (WGS) entry which is preliminary data.</text>
</comment>
<organism evidence="2 3">
    <name type="scientific">Nonomuraea guangzhouensis</name>
    <dbReference type="NCBI Taxonomy" id="1291555"/>
    <lineage>
        <taxon>Bacteria</taxon>
        <taxon>Bacillati</taxon>
        <taxon>Actinomycetota</taxon>
        <taxon>Actinomycetes</taxon>
        <taxon>Streptosporangiales</taxon>
        <taxon>Streptosporangiaceae</taxon>
        <taxon>Nonomuraea</taxon>
    </lineage>
</organism>
<feature type="region of interest" description="Disordered" evidence="1">
    <location>
        <begin position="34"/>
        <end position="58"/>
    </location>
</feature>
<evidence type="ECO:0000256" key="1">
    <source>
        <dbReference type="SAM" id="MobiDB-lite"/>
    </source>
</evidence>
<keyword evidence="3" id="KW-1185">Reference proteome</keyword>
<accession>A0ABW4GG33</accession>
<name>A0ABW4GG33_9ACTN</name>
<gene>
    <name evidence="2" type="ORF">ACFSJ0_30315</name>
</gene>
<protein>
    <submittedName>
        <fullName evidence="2">Uncharacterized protein</fullName>
    </submittedName>
</protein>
<proteinExistence type="predicted"/>